<feature type="chain" id="PRO_5042543218" description="Peptidase A1 domain-containing protein" evidence="3">
    <location>
        <begin position="19"/>
        <end position="567"/>
    </location>
</feature>
<feature type="compositionally biased region" description="Basic and acidic residues" evidence="1">
    <location>
        <begin position="473"/>
        <end position="483"/>
    </location>
</feature>
<dbReference type="EMBL" id="JAUIQD010000005">
    <property type="protein sequence ID" value="KAK3349008.1"/>
    <property type="molecule type" value="Genomic_DNA"/>
</dbReference>
<evidence type="ECO:0000313" key="5">
    <source>
        <dbReference type="Proteomes" id="UP001275084"/>
    </source>
</evidence>
<feature type="region of interest" description="Disordered" evidence="1">
    <location>
        <begin position="471"/>
        <end position="523"/>
    </location>
</feature>
<gene>
    <name evidence="4" type="ORF">B0T25DRAFT_546981</name>
</gene>
<evidence type="ECO:0000256" key="2">
    <source>
        <dbReference type="SAM" id="Phobius"/>
    </source>
</evidence>
<dbReference type="AlphaFoldDB" id="A0AAJ0HDU5"/>
<keyword evidence="2" id="KW-0472">Membrane</keyword>
<name>A0AAJ0HDU5_9PEZI</name>
<feature type="signal peptide" evidence="3">
    <location>
        <begin position="1"/>
        <end position="18"/>
    </location>
</feature>
<reference evidence="4" key="1">
    <citation type="journal article" date="2023" name="Mol. Phylogenet. Evol.">
        <title>Genome-scale phylogeny and comparative genomics of the fungal order Sordariales.</title>
        <authorList>
            <person name="Hensen N."/>
            <person name="Bonometti L."/>
            <person name="Westerberg I."/>
            <person name="Brannstrom I.O."/>
            <person name="Guillou S."/>
            <person name="Cros-Aarteil S."/>
            <person name="Calhoun S."/>
            <person name="Haridas S."/>
            <person name="Kuo A."/>
            <person name="Mondo S."/>
            <person name="Pangilinan J."/>
            <person name="Riley R."/>
            <person name="LaButti K."/>
            <person name="Andreopoulos B."/>
            <person name="Lipzen A."/>
            <person name="Chen C."/>
            <person name="Yan M."/>
            <person name="Daum C."/>
            <person name="Ng V."/>
            <person name="Clum A."/>
            <person name="Steindorff A."/>
            <person name="Ohm R.A."/>
            <person name="Martin F."/>
            <person name="Silar P."/>
            <person name="Natvig D.O."/>
            <person name="Lalanne C."/>
            <person name="Gautier V."/>
            <person name="Ament-Velasquez S.L."/>
            <person name="Kruys A."/>
            <person name="Hutchinson M.I."/>
            <person name="Powell A.J."/>
            <person name="Barry K."/>
            <person name="Miller A.N."/>
            <person name="Grigoriev I.V."/>
            <person name="Debuchy R."/>
            <person name="Gladieux P."/>
            <person name="Hiltunen Thoren M."/>
            <person name="Johannesson H."/>
        </authorList>
    </citation>
    <scope>NUCLEOTIDE SEQUENCE</scope>
    <source>
        <strain evidence="4">CBS 955.72</strain>
    </source>
</reference>
<dbReference type="Gene3D" id="2.40.70.10">
    <property type="entry name" value="Acid Proteases"/>
    <property type="match status" value="1"/>
</dbReference>
<feature type="transmembrane region" description="Helical" evidence="2">
    <location>
        <begin position="440"/>
        <end position="460"/>
    </location>
</feature>
<protein>
    <recommendedName>
        <fullName evidence="6">Peptidase A1 domain-containing protein</fullName>
    </recommendedName>
</protein>
<proteinExistence type="predicted"/>
<feature type="compositionally biased region" description="Polar residues" evidence="1">
    <location>
        <begin position="486"/>
        <end position="502"/>
    </location>
</feature>
<dbReference type="InterPro" id="IPR021109">
    <property type="entry name" value="Peptidase_aspartic_dom_sf"/>
</dbReference>
<organism evidence="4 5">
    <name type="scientific">Lasiosphaeria hispida</name>
    <dbReference type="NCBI Taxonomy" id="260671"/>
    <lineage>
        <taxon>Eukaryota</taxon>
        <taxon>Fungi</taxon>
        <taxon>Dikarya</taxon>
        <taxon>Ascomycota</taxon>
        <taxon>Pezizomycotina</taxon>
        <taxon>Sordariomycetes</taxon>
        <taxon>Sordariomycetidae</taxon>
        <taxon>Sordariales</taxon>
        <taxon>Lasiosphaeriaceae</taxon>
        <taxon>Lasiosphaeria</taxon>
    </lineage>
</organism>
<reference evidence="4" key="2">
    <citation type="submission" date="2023-06" db="EMBL/GenBank/DDBJ databases">
        <authorList>
            <consortium name="Lawrence Berkeley National Laboratory"/>
            <person name="Haridas S."/>
            <person name="Hensen N."/>
            <person name="Bonometti L."/>
            <person name="Westerberg I."/>
            <person name="Brannstrom I.O."/>
            <person name="Guillou S."/>
            <person name="Cros-Aarteil S."/>
            <person name="Calhoun S."/>
            <person name="Kuo A."/>
            <person name="Mondo S."/>
            <person name="Pangilinan J."/>
            <person name="Riley R."/>
            <person name="Labutti K."/>
            <person name="Andreopoulos B."/>
            <person name="Lipzen A."/>
            <person name="Chen C."/>
            <person name="Yanf M."/>
            <person name="Daum C."/>
            <person name="Ng V."/>
            <person name="Clum A."/>
            <person name="Steindorff A."/>
            <person name="Ohm R."/>
            <person name="Martin F."/>
            <person name="Silar P."/>
            <person name="Natvig D."/>
            <person name="Lalanne C."/>
            <person name="Gautier V."/>
            <person name="Ament-Velasquez S.L."/>
            <person name="Kruys A."/>
            <person name="Hutchinson M.I."/>
            <person name="Powell A.J."/>
            <person name="Barry K."/>
            <person name="Miller A.N."/>
            <person name="Grigoriev I.V."/>
            <person name="Debuchy R."/>
            <person name="Gladieux P."/>
            <person name="Thoren M.H."/>
            <person name="Johannesson H."/>
        </authorList>
    </citation>
    <scope>NUCLEOTIDE SEQUENCE</scope>
    <source>
        <strain evidence="4">CBS 955.72</strain>
    </source>
</reference>
<keyword evidence="2" id="KW-0812">Transmembrane</keyword>
<evidence type="ECO:0000256" key="1">
    <source>
        <dbReference type="SAM" id="MobiDB-lite"/>
    </source>
</evidence>
<sequence>MNVLLLISLALNIGQVLSVTFCQVTPTIQLSLGECFVLSPDQTTDVQSWGIRIGIENASEICIVPSTVVNSTFLTSSEICGDDQLDMQDVRMTKDQCRSRRGGFITKSSVPSFSTDGLDVLNPGWVGFSNKIAAAANATLKLLIQQIAVVEGLITEGQMSTTSHLGLASSSSFLERLKLLGRIGAKSWGLNSGSQSHLSPRGGSLVLGGFDQSSLAGPFFDYDITTAKPVENRFCPLQILVTGLRMNVQTANNTLSRVLVDRSNKLEACIEPYDNLFRVPQAVLDTFQSAFKEVTKFTGERVQPSEYKNALLNLEPGIVFPKDAGDFNATLRFTINYNQTVDIPFYELLRPLRGLDQKGKVVVEEKYNEVQIYASPAPGDAPVLGKAFLSQVYLYVNYEKMKFYLAPQNLEASTPLPVASESDSCGISQPEAGRTAETNGLIAVGSVLGALVLVLGALAVRRLLRCLKARRGPPKEAGTEEARSPTPDQQPLGTDHGSQFENRANAGTPPSQGFSGSAVSLTSQIRQVDPHRQVLLADIREADDGFGSCGNPYDISMGRNNQGPSYA</sequence>
<feature type="compositionally biased region" description="Polar residues" evidence="1">
    <location>
        <begin position="558"/>
        <end position="567"/>
    </location>
</feature>
<comment type="caution">
    <text evidence="4">The sequence shown here is derived from an EMBL/GenBank/DDBJ whole genome shotgun (WGS) entry which is preliminary data.</text>
</comment>
<feature type="region of interest" description="Disordered" evidence="1">
    <location>
        <begin position="547"/>
        <end position="567"/>
    </location>
</feature>
<feature type="compositionally biased region" description="Polar residues" evidence="1">
    <location>
        <begin position="508"/>
        <end position="523"/>
    </location>
</feature>
<keyword evidence="3" id="KW-0732">Signal</keyword>
<keyword evidence="2" id="KW-1133">Transmembrane helix</keyword>
<accession>A0AAJ0HDU5</accession>
<evidence type="ECO:0000313" key="4">
    <source>
        <dbReference type="EMBL" id="KAK3349008.1"/>
    </source>
</evidence>
<evidence type="ECO:0008006" key="6">
    <source>
        <dbReference type="Google" id="ProtNLM"/>
    </source>
</evidence>
<keyword evidence="5" id="KW-1185">Reference proteome</keyword>
<evidence type="ECO:0000256" key="3">
    <source>
        <dbReference type="SAM" id="SignalP"/>
    </source>
</evidence>
<dbReference type="SUPFAM" id="SSF50630">
    <property type="entry name" value="Acid proteases"/>
    <property type="match status" value="1"/>
</dbReference>
<dbReference type="Proteomes" id="UP001275084">
    <property type="component" value="Unassembled WGS sequence"/>
</dbReference>